<dbReference type="InterPro" id="IPR011761">
    <property type="entry name" value="ATP-grasp"/>
</dbReference>
<dbReference type="GO" id="GO:0008716">
    <property type="term" value="F:D-alanine-D-alanine ligase activity"/>
    <property type="evidence" value="ECO:0007669"/>
    <property type="project" value="TreeGrafter"/>
</dbReference>
<organism evidence="3 4">
    <name type="scientific">Nocardiopsis dassonvillei (strain ATCC 23218 / DSM 43111 / CIP 107115 / JCM 7437 / KCTC 9190 / NBRC 14626 / NCTC 10488 / NRRL B-5397 / IMRU 509)</name>
    <name type="common">Actinomadura dassonvillei</name>
    <dbReference type="NCBI Taxonomy" id="446468"/>
    <lineage>
        <taxon>Bacteria</taxon>
        <taxon>Bacillati</taxon>
        <taxon>Actinomycetota</taxon>
        <taxon>Actinomycetes</taxon>
        <taxon>Streptosporangiales</taxon>
        <taxon>Nocardiopsidaceae</taxon>
        <taxon>Nocardiopsis</taxon>
    </lineage>
</organism>
<evidence type="ECO:0000256" key="1">
    <source>
        <dbReference type="PROSITE-ProRule" id="PRU00409"/>
    </source>
</evidence>
<name>D7B305_NOCDD</name>
<dbReference type="STRING" id="446468.Ndas_3289"/>
<dbReference type="PANTHER" id="PTHR23132:SF14">
    <property type="entry name" value="ATP-GRASP DOMAIN-CONTAINING PROTEIN"/>
    <property type="match status" value="1"/>
</dbReference>
<keyword evidence="1" id="KW-0067">ATP-binding</keyword>
<dbReference type="EMBL" id="CP002040">
    <property type="protein sequence ID" value="ADH68695.1"/>
    <property type="molecule type" value="Genomic_DNA"/>
</dbReference>
<dbReference type="GO" id="GO:0005524">
    <property type="term" value="F:ATP binding"/>
    <property type="evidence" value="ECO:0007669"/>
    <property type="project" value="UniProtKB-UniRule"/>
</dbReference>
<feature type="domain" description="ATP-grasp" evidence="2">
    <location>
        <begin position="119"/>
        <end position="296"/>
    </location>
</feature>
<accession>D7B305</accession>
<dbReference type="eggNOG" id="COG1181">
    <property type="taxonomic scope" value="Bacteria"/>
</dbReference>
<evidence type="ECO:0000313" key="4">
    <source>
        <dbReference type="Proteomes" id="UP000002219"/>
    </source>
</evidence>
<dbReference type="AlphaFoldDB" id="D7B305"/>
<dbReference type="Pfam" id="PF21360">
    <property type="entry name" value="PylC-like_N"/>
    <property type="match status" value="1"/>
</dbReference>
<dbReference type="KEGG" id="nda:Ndas_3289"/>
<evidence type="ECO:0000313" key="3">
    <source>
        <dbReference type="EMBL" id="ADH68695.1"/>
    </source>
</evidence>
<dbReference type="PANTHER" id="PTHR23132">
    <property type="entry name" value="D-ALANINE--D-ALANINE LIGASE"/>
    <property type="match status" value="1"/>
</dbReference>
<dbReference type="Proteomes" id="UP000002219">
    <property type="component" value="Chromosome 1"/>
</dbReference>
<keyword evidence="4" id="KW-1185">Reference proteome</keyword>
<dbReference type="InterPro" id="IPR048764">
    <property type="entry name" value="PylC_N"/>
</dbReference>
<dbReference type="Pfam" id="PF15632">
    <property type="entry name" value="ATPgrasp_Ter"/>
    <property type="match status" value="1"/>
</dbReference>
<evidence type="ECO:0000259" key="2">
    <source>
        <dbReference type="PROSITE" id="PS50975"/>
    </source>
</evidence>
<dbReference type="GO" id="GO:0046872">
    <property type="term" value="F:metal ion binding"/>
    <property type="evidence" value="ECO:0007669"/>
    <property type="project" value="InterPro"/>
</dbReference>
<proteinExistence type="predicted"/>
<protein>
    <recommendedName>
        <fullName evidence="2">ATP-grasp domain-containing protein</fullName>
    </recommendedName>
</protein>
<reference evidence="3 4" key="1">
    <citation type="journal article" date="2010" name="Stand. Genomic Sci.">
        <title>Complete genome sequence of Nocardiopsis dassonvillei type strain (IMRU 509).</title>
        <authorList>
            <person name="Sun H."/>
            <person name="Lapidus A."/>
            <person name="Nolan M."/>
            <person name="Lucas S."/>
            <person name="Del Rio T.G."/>
            <person name="Tice H."/>
            <person name="Cheng J.F."/>
            <person name="Tapia R."/>
            <person name="Han C."/>
            <person name="Goodwin L."/>
            <person name="Pitluck S."/>
            <person name="Pagani I."/>
            <person name="Ivanova N."/>
            <person name="Mavromatis K."/>
            <person name="Mikhailova N."/>
            <person name="Pati A."/>
            <person name="Chen A."/>
            <person name="Palaniappan K."/>
            <person name="Land M."/>
            <person name="Hauser L."/>
            <person name="Chang Y.J."/>
            <person name="Jeffries C.D."/>
            <person name="Djao O.D."/>
            <person name="Rohde M."/>
            <person name="Sikorski J."/>
            <person name="Goker M."/>
            <person name="Woyke T."/>
            <person name="Bristow J."/>
            <person name="Eisen J.A."/>
            <person name="Markowitz V."/>
            <person name="Hugenholtz P."/>
            <person name="Kyrpides N.C."/>
            <person name="Klenk H.P."/>
        </authorList>
    </citation>
    <scope>NUCLEOTIDE SEQUENCE [LARGE SCALE GENOMIC DNA]</scope>
    <source>
        <strain evidence="4">ATCC 23218 / DSM 43111 / CIP 107115 / JCM 7437 / KCTC 9190 / NBRC 14626 / NCTC 10488 / NRRL B-5397 / IMRU 509</strain>
    </source>
</reference>
<keyword evidence="1" id="KW-0547">Nucleotide-binding</keyword>
<dbReference type="Gene3D" id="3.40.50.20">
    <property type="match status" value="1"/>
</dbReference>
<gene>
    <name evidence="3" type="ordered locus">Ndas_3289</name>
</gene>
<dbReference type="HOGENOM" id="CLU_052967_4_0_11"/>
<sequence length="361" mass="38585">MPQQPASKPTVVVTTAGSAPTPGTILHLREQGFRVVATDVDPAAPGLYLADRGYLVPPGDSEAFLPRMRTLCADEGAVAVIPLVDEELVRVGELAKDGVEVLLPRLDFVTTCLDKYVLMRELEDAGIGVPRTWLASEWPSGAADSAPGGLIVKPRCGRGSRGVVVIDSVRDMARVVSEGGYAADELIVQELVGGPEYTVSVVVWRDGGVQAVVPKEVVLKQGVTRYAVTRRHREVDRACRAVQSALRADGPFNVQLCLDADGRPRIFEINPRFSSTASLTAAAGIDEITGLLRQAVADGPRLEDDWREGVAMVRRWTDEFVSEAEFTSHGISPAPAVGTELPRQLSAGGTGPVPVVPVRVR</sequence>
<dbReference type="PROSITE" id="PS50975">
    <property type="entry name" value="ATP_GRASP"/>
    <property type="match status" value="1"/>
</dbReference>
<dbReference type="Gene3D" id="3.30.470.20">
    <property type="entry name" value="ATP-grasp fold, B domain"/>
    <property type="match status" value="1"/>
</dbReference>
<dbReference type="SUPFAM" id="SSF56059">
    <property type="entry name" value="Glutathione synthetase ATP-binding domain-like"/>
    <property type="match status" value="1"/>
</dbReference>